<keyword evidence="1" id="KW-0732">Signal</keyword>
<dbReference type="RefSeq" id="WP_321551711.1">
    <property type="nucleotide sequence ID" value="NZ_JAXIVS010000026.1"/>
</dbReference>
<protein>
    <recommendedName>
        <fullName evidence="4">Outer membrane protein beta-barrel domain-containing protein</fullName>
    </recommendedName>
</protein>
<sequence>MRPLICFLLLWPVLASAGGGSRGSGQPAVALTLGLSAGAVFARGNEYLGDDEGMGLVGGWIGVTLHPRPDTASLFLAAGMEINGVFAPDDGRLISMEYVPEVRGGLALLGEPFWEFFPYLELYMLGGFRAPNSIRGSALRVGAGLAIPAFGAVQFESLSRNCPPLIPWMIELVHDVSDVSETSLRIGYQF</sequence>
<comment type="caution">
    <text evidence="2">The sequence shown here is derived from an EMBL/GenBank/DDBJ whole genome shotgun (WGS) entry which is preliminary data.</text>
</comment>
<feature type="chain" id="PRO_5045490265" description="Outer membrane protein beta-barrel domain-containing protein" evidence="1">
    <location>
        <begin position="18"/>
        <end position="190"/>
    </location>
</feature>
<name>A0ABU5HHQ9_9BACT</name>
<evidence type="ECO:0000313" key="2">
    <source>
        <dbReference type="EMBL" id="MDY7232998.1"/>
    </source>
</evidence>
<evidence type="ECO:0000313" key="3">
    <source>
        <dbReference type="Proteomes" id="UP001291309"/>
    </source>
</evidence>
<proteinExistence type="predicted"/>
<keyword evidence="3" id="KW-1185">Reference proteome</keyword>
<dbReference type="EMBL" id="JAXIVS010000026">
    <property type="protein sequence ID" value="MDY7232998.1"/>
    <property type="molecule type" value="Genomic_DNA"/>
</dbReference>
<organism evidence="2 3">
    <name type="scientific">Hyalangium rubrum</name>
    <dbReference type="NCBI Taxonomy" id="3103134"/>
    <lineage>
        <taxon>Bacteria</taxon>
        <taxon>Pseudomonadati</taxon>
        <taxon>Myxococcota</taxon>
        <taxon>Myxococcia</taxon>
        <taxon>Myxococcales</taxon>
        <taxon>Cystobacterineae</taxon>
        <taxon>Archangiaceae</taxon>
        <taxon>Hyalangium</taxon>
    </lineage>
</organism>
<gene>
    <name evidence="2" type="ORF">SYV04_41815</name>
</gene>
<reference evidence="2 3" key="1">
    <citation type="submission" date="2023-12" db="EMBL/GenBank/DDBJ databases">
        <title>the genome sequence of Hyalangium sp. s54d21.</title>
        <authorList>
            <person name="Zhang X."/>
        </authorList>
    </citation>
    <scope>NUCLEOTIDE SEQUENCE [LARGE SCALE GENOMIC DNA]</scope>
    <source>
        <strain evidence="3">s54d21</strain>
    </source>
</reference>
<feature type="signal peptide" evidence="1">
    <location>
        <begin position="1"/>
        <end position="17"/>
    </location>
</feature>
<evidence type="ECO:0008006" key="4">
    <source>
        <dbReference type="Google" id="ProtNLM"/>
    </source>
</evidence>
<evidence type="ECO:0000256" key="1">
    <source>
        <dbReference type="SAM" id="SignalP"/>
    </source>
</evidence>
<accession>A0ABU5HHQ9</accession>
<dbReference type="Proteomes" id="UP001291309">
    <property type="component" value="Unassembled WGS sequence"/>
</dbReference>